<comment type="catalytic activity">
    <reaction evidence="7">
        <text>arsenic triglutathione + 2 [thioredoxin]-dithiol + 2 S-adenosyl-L-methionine + H2O = dimethylarsinous acid + 2 [thioredoxin]-disulfide + 3 glutathione + 2 S-adenosyl-L-homocysteine + 2 H(+)</text>
        <dbReference type="Rhea" id="RHEA:69464"/>
        <dbReference type="Rhea" id="RHEA-COMP:10698"/>
        <dbReference type="Rhea" id="RHEA-COMP:10700"/>
        <dbReference type="ChEBI" id="CHEBI:15377"/>
        <dbReference type="ChEBI" id="CHEBI:15378"/>
        <dbReference type="ChEBI" id="CHEBI:23808"/>
        <dbReference type="ChEBI" id="CHEBI:29950"/>
        <dbReference type="ChEBI" id="CHEBI:50058"/>
        <dbReference type="ChEBI" id="CHEBI:57856"/>
        <dbReference type="ChEBI" id="CHEBI:57925"/>
        <dbReference type="ChEBI" id="CHEBI:59789"/>
        <dbReference type="ChEBI" id="CHEBI:183640"/>
        <dbReference type="EC" id="2.1.1.137"/>
    </reaction>
</comment>
<dbReference type="Pfam" id="PF13847">
    <property type="entry name" value="Methyltransf_31"/>
    <property type="match status" value="1"/>
</dbReference>
<dbReference type="EMBL" id="WNWS01000288">
    <property type="protein sequence ID" value="KAE9971787.1"/>
    <property type="molecule type" value="Genomic_DNA"/>
</dbReference>
<dbReference type="Proteomes" id="UP000447873">
    <property type="component" value="Unassembled WGS sequence"/>
</dbReference>
<evidence type="ECO:0000256" key="5">
    <source>
        <dbReference type="ARBA" id="ARBA00034545"/>
    </source>
</evidence>
<name>A0A8H3U5B0_VENIN</name>
<dbReference type="Proteomes" id="UP000433883">
    <property type="component" value="Unassembled WGS sequence"/>
</dbReference>
<evidence type="ECO:0000313" key="10">
    <source>
        <dbReference type="EMBL" id="KAE9962509.1"/>
    </source>
</evidence>
<dbReference type="InterPro" id="IPR026669">
    <property type="entry name" value="Arsenite_MeTrfase-like"/>
</dbReference>
<evidence type="ECO:0000313" key="11">
    <source>
        <dbReference type="EMBL" id="KAE9971787.1"/>
    </source>
</evidence>
<evidence type="ECO:0000259" key="9">
    <source>
        <dbReference type="Pfam" id="PF13847"/>
    </source>
</evidence>
<gene>
    <name evidence="10" type="ORF">BLS_000247</name>
    <name evidence="11" type="ORF">EG328_005365</name>
</gene>
<evidence type="ECO:0000313" key="12">
    <source>
        <dbReference type="Proteomes" id="UP000433883"/>
    </source>
</evidence>
<evidence type="ECO:0000256" key="3">
    <source>
        <dbReference type="ARBA" id="ARBA00034487"/>
    </source>
</evidence>
<dbReference type="EC" id="2.1.1.137" evidence="4"/>
<comment type="caution">
    <text evidence="10">The sequence shown here is derived from an EMBL/GenBank/DDBJ whole genome shotgun (WGS) entry which is preliminary data.</text>
</comment>
<feature type="domain" description="Methyltransferase" evidence="9">
    <location>
        <begin position="63"/>
        <end position="211"/>
    </location>
</feature>
<dbReference type="GO" id="GO:0030791">
    <property type="term" value="F:arsenite methyltransferase activity"/>
    <property type="evidence" value="ECO:0007669"/>
    <property type="project" value="UniProtKB-EC"/>
</dbReference>
<dbReference type="CDD" id="cd02440">
    <property type="entry name" value="AdoMet_MTases"/>
    <property type="match status" value="1"/>
</dbReference>
<dbReference type="InterPro" id="IPR025714">
    <property type="entry name" value="Methyltranfer_dom"/>
</dbReference>
<sequence>MDQDQIYKQVQDHYGSLAQGKNIEYGKTVAKSFGYTEEELATTPQEANLGLSCGNPHAIASLREGETVIDLGSGAGFDVFLAAKKVGASGRVIGIDMNPEMLVRANENKTKVGADNVGFVESHITNIALESCIANCIISNCVVNLVPEEDKPLVFQEMFRLLKSGGRVAISDILAKQPMLDRIREDIALYCGCIAGASQVADYESYLGEAGFNDIVIVESPSDLNVYTSTNDDGTAKKAAENACCAGKTTFQHTGCSDACCGGERSTTKPCCSPVDTSEKTEDVAKTEGGGCCSTATETKKRADMSNARDLDLNIWAGSFKIYAIKQ</sequence>
<protein>
    <recommendedName>
        <fullName evidence="5">Arsenite methyltransferase</fullName>
        <ecNumber evidence="4">2.1.1.137</ecNumber>
    </recommendedName>
</protein>
<comment type="catalytic activity">
    <reaction evidence="8">
        <text>arsenic triglutathione + 3 [thioredoxin]-dithiol + 3 S-adenosyl-L-methionine = trimethylarsine + 3 [thioredoxin]-disulfide + 3 glutathione + 3 S-adenosyl-L-homocysteine + 3 H(+)</text>
        <dbReference type="Rhea" id="RHEA:69432"/>
        <dbReference type="Rhea" id="RHEA-COMP:10698"/>
        <dbReference type="Rhea" id="RHEA-COMP:10700"/>
        <dbReference type="ChEBI" id="CHEBI:15378"/>
        <dbReference type="ChEBI" id="CHEBI:27130"/>
        <dbReference type="ChEBI" id="CHEBI:29950"/>
        <dbReference type="ChEBI" id="CHEBI:50058"/>
        <dbReference type="ChEBI" id="CHEBI:57856"/>
        <dbReference type="ChEBI" id="CHEBI:57925"/>
        <dbReference type="ChEBI" id="CHEBI:59789"/>
        <dbReference type="ChEBI" id="CHEBI:183640"/>
        <dbReference type="EC" id="2.1.1.137"/>
    </reaction>
</comment>
<evidence type="ECO:0000256" key="2">
    <source>
        <dbReference type="ARBA" id="ARBA00022691"/>
    </source>
</evidence>
<evidence type="ECO:0000256" key="4">
    <source>
        <dbReference type="ARBA" id="ARBA00034521"/>
    </source>
</evidence>
<dbReference type="PANTHER" id="PTHR43675:SF8">
    <property type="entry name" value="ARSENITE METHYLTRANSFERASE"/>
    <property type="match status" value="1"/>
</dbReference>
<keyword evidence="1" id="KW-0808">Transferase</keyword>
<evidence type="ECO:0000313" key="13">
    <source>
        <dbReference type="Proteomes" id="UP000447873"/>
    </source>
</evidence>
<dbReference type="OrthoDB" id="66144at2759"/>
<dbReference type="PANTHER" id="PTHR43675">
    <property type="entry name" value="ARSENITE METHYLTRANSFERASE"/>
    <property type="match status" value="1"/>
</dbReference>
<organism evidence="10 12">
    <name type="scientific">Venturia inaequalis</name>
    <name type="common">Apple scab fungus</name>
    <dbReference type="NCBI Taxonomy" id="5025"/>
    <lineage>
        <taxon>Eukaryota</taxon>
        <taxon>Fungi</taxon>
        <taxon>Dikarya</taxon>
        <taxon>Ascomycota</taxon>
        <taxon>Pezizomycotina</taxon>
        <taxon>Dothideomycetes</taxon>
        <taxon>Pleosporomycetidae</taxon>
        <taxon>Venturiales</taxon>
        <taxon>Venturiaceae</taxon>
        <taxon>Venturia</taxon>
    </lineage>
</organism>
<keyword evidence="2" id="KW-0949">S-adenosyl-L-methionine</keyword>
<evidence type="ECO:0000256" key="6">
    <source>
        <dbReference type="ARBA" id="ARBA00047941"/>
    </source>
</evidence>
<proteinExistence type="inferred from homology"/>
<dbReference type="EMBL" id="WNWQ01001031">
    <property type="protein sequence ID" value="KAE9962509.1"/>
    <property type="molecule type" value="Genomic_DNA"/>
</dbReference>
<accession>A0A8H3U5B0</accession>
<evidence type="ECO:0000256" key="7">
    <source>
        <dbReference type="ARBA" id="ARBA00047943"/>
    </source>
</evidence>
<comment type="catalytic activity">
    <reaction evidence="6">
        <text>arsenic triglutathione + [thioredoxin]-dithiol + S-adenosyl-L-methionine + 2 H2O = methylarsonous acid + [thioredoxin]-disulfide + 3 glutathione + S-adenosyl-L-homocysteine + H(+)</text>
        <dbReference type="Rhea" id="RHEA:69460"/>
        <dbReference type="Rhea" id="RHEA-COMP:10698"/>
        <dbReference type="Rhea" id="RHEA-COMP:10700"/>
        <dbReference type="ChEBI" id="CHEBI:15377"/>
        <dbReference type="ChEBI" id="CHEBI:15378"/>
        <dbReference type="ChEBI" id="CHEBI:17826"/>
        <dbReference type="ChEBI" id="CHEBI:29950"/>
        <dbReference type="ChEBI" id="CHEBI:50058"/>
        <dbReference type="ChEBI" id="CHEBI:57856"/>
        <dbReference type="ChEBI" id="CHEBI:57925"/>
        <dbReference type="ChEBI" id="CHEBI:59789"/>
        <dbReference type="ChEBI" id="CHEBI:183640"/>
        <dbReference type="EC" id="2.1.1.137"/>
    </reaction>
</comment>
<evidence type="ECO:0000256" key="1">
    <source>
        <dbReference type="ARBA" id="ARBA00022679"/>
    </source>
</evidence>
<reference evidence="10 12" key="1">
    <citation type="submission" date="2019-11" db="EMBL/GenBank/DDBJ databases">
        <title>Venturia inaequalis Genome Resource.</title>
        <authorList>
            <person name="Lichtner F.J."/>
        </authorList>
    </citation>
    <scope>NUCLEOTIDE SEQUENCE [LARGE SCALE GENOMIC DNA]</scope>
    <source>
        <strain evidence="11 13">120213</strain>
        <strain evidence="10">Bline_iso_100314</strain>
    </source>
</reference>
<dbReference type="Gene3D" id="3.40.50.150">
    <property type="entry name" value="Vaccinia Virus protein VP39"/>
    <property type="match status" value="1"/>
</dbReference>
<evidence type="ECO:0000256" key="8">
    <source>
        <dbReference type="ARBA" id="ARBA00048428"/>
    </source>
</evidence>
<dbReference type="InterPro" id="IPR029063">
    <property type="entry name" value="SAM-dependent_MTases_sf"/>
</dbReference>
<dbReference type="SUPFAM" id="SSF53335">
    <property type="entry name" value="S-adenosyl-L-methionine-dependent methyltransferases"/>
    <property type="match status" value="1"/>
</dbReference>
<dbReference type="AlphaFoldDB" id="A0A8H3U5B0"/>
<comment type="similarity">
    <text evidence="3">Belongs to the methyltransferase superfamily. Arsenite methyltransferase family.</text>
</comment>